<dbReference type="AlphaFoldDB" id="A0A379YQ63"/>
<evidence type="ECO:0000313" key="2">
    <source>
        <dbReference type="Proteomes" id="UP000254220"/>
    </source>
</evidence>
<gene>
    <name evidence="1" type="ORF">NCTC12420_05149</name>
</gene>
<accession>A0A379YQ63</accession>
<dbReference type="Proteomes" id="UP000254220">
    <property type="component" value="Unassembled WGS sequence"/>
</dbReference>
<sequence length="89" mass="10303">MQTTTIEEKELLAYAENEVIESLNFMETESGRFSLYVKSTWRGDFVLLLNARKKPRLWVNLNTLLDYVRPLIKPDTPITITLIKGDENG</sequence>
<reference evidence="1 2" key="1">
    <citation type="submission" date="2018-06" db="EMBL/GenBank/DDBJ databases">
        <authorList>
            <consortium name="Pathogen Informatics"/>
            <person name="Doyle S."/>
        </authorList>
    </citation>
    <scope>NUCLEOTIDE SEQUENCE [LARGE SCALE GENOMIC DNA]</scope>
    <source>
        <strain evidence="1 2">NCTC12420</strain>
    </source>
</reference>
<proteinExistence type="predicted"/>
<organism evidence="1 2">
    <name type="scientific">Salmonella enterica subsp. indica</name>
    <dbReference type="NCBI Taxonomy" id="59207"/>
    <lineage>
        <taxon>Bacteria</taxon>
        <taxon>Pseudomonadati</taxon>
        <taxon>Pseudomonadota</taxon>
        <taxon>Gammaproteobacteria</taxon>
        <taxon>Enterobacterales</taxon>
        <taxon>Enterobacteriaceae</taxon>
        <taxon>Salmonella</taxon>
    </lineage>
</organism>
<dbReference type="RefSeq" id="WP_079777063.1">
    <property type="nucleotide sequence ID" value="NZ_DADWZK010000037.1"/>
</dbReference>
<dbReference type="EMBL" id="UGYB01000005">
    <property type="protein sequence ID" value="SUI48705.1"/>
    <property type="molecule type" value="Genomic_DNA"/>
</dbReference>
<evidence type="ECO:0000313" key="1">
    <source>
        <dbReference type="EMBL" id="SUI48705.1"/>
    </source>
</evidence>
<name>A0A379YQ63_SALER</name>
<protein>
    <submittedName>
        <fullName evidence="1">Uncharacterized protein</fullName>
    </submittedName>
</protein>